<dbReference type="Proteomes" id="UP000064967">
    <property type="component" value="Chromosome"/>
</dbReference>
<dbReference type="PANTHER" id="PTHR46796:SF12">
    <property type="entry name" value="HTH-TYPE DNA-BINDING TRANSCRIPTIONAL ACTIVATOR EUTR"/>
    <property type="match status" value="1"/>
</dbReference>
<dbReference type="PANTHER" id="PTHR46796">
    <property type="entry name" value="HTH-TYPE TRANSCRIPTIONAL ACTIVATOR RHAS-RELATED"/>
    <property type="match status" value="1"/>
</dbReference>
<dbReference type="PROSITE" id="PS01124">
    <property type="entry name" value="HTH_ARAC_FAMILY_2"/>
    <property type="match status" value="1"/>
</dbReference>
<evidence type="ECO:0000256" key="2">
    <source>
        <dbReference type="ARBA" id="ARBA00023125"/>
    </source>
</evidence>
<evidence type="ECO:0000259" key="4">
    <source>
        <dbReference type="PROSITE" id="PS01124"/>
    </source>
</evidence>
<organism evidence="5 6">
    <name type="scientific">Labilithrix luteola</name>
    <dbReference type="NCBI Taxonomy" id="1391654"/>
    <lineage>
        <taxon>Bacteria</taxon>
        <taxon>Pseudomonadati</taxon>
        <taxon>Myxococcota</taxon>
        <taxon>Polyangia</taxon>
        <taxon>Polyangiales</taxon>
        <taxon>Labilitrichaceae</taxon>
        <taxon>Labilithrix</taxon>
    </lineage>
</organism>
<dbReference type="Gene3D" id="1.10.10.60">
    <property type="entry name" value="Homeodomain-like"/>
    <property type="match status" value="1"/>
</dbReference>
<dbReference type="Pfam" id="PF12833">
    <property type="entry name" value="HTH_18"/>
    <property type="match status" value="1"/>
</dbReference>
<proteinExistence type="predicted"/>
<dbReference type="SUPFAM" id="SSF46689">
    <property type="entry name" value="Homeodomain-like"/>
    <property type="match status" value="2"/>
</dbReference>
<dbReference type="RefSeq" id="WP_169927347.1">
    <property type="nucleotide sequence ID" value="NZ_CP012333.1"/>
</dbReference>
<dbReference type="AlphaFoldDB" id="A0A0K1PN63"/>
<evidence type="ECO:0000313" key="6">
    <source>
        <dbReference type="Proteomes" id="UP000064967"/>
    </source>
</evidence>
<accession>A0A0K1PN63</accession>
<keyword evidence="6" id="KW-1185">Reference proteome</keyword>
<sequence>MPTALIPLGRYPRVRTSSVEEATQVFGARYSSVNVEPTKGTAFEWRANGLSVGAIDIGAHAYGAGHTATSEVGDVFSISFARGAAGANATIEKERVRLERDTTTITSPGVRASFCFQTGFESLLLAIRQPEMAAALGALLGTKARGPLRFTPAVSLTSGVGASLHRLVRFIVDEADRADADYDPLASPLVAAHLADAVIYKMLLELPHNYSAQLTEAGNAEPLHVRRAAEYLAANAARGVRMAELTELTGVNLRTLQLAFQKYRGCSPMAFLRERRLQMAREKLLQSPLASVTDIALDCGFAHLGRFSAHYRACFGESPSDTRRRRSR</sequence>
<dbReference type="InterPro" id="IPR018060">
    <property type="entry name" value="HTH_AraC"/>
</dbReference>
<dbReference type="SMART" id="SM00342">
    <property type="entry name" value="HTH_ARAC"/>
    <property type="match status" value="1"/>
</dbReference>
<dbReference type="InterPro" id="IPR009057">
    <property type="entry name" value="Homeodomain-like_sf"/>
</dbReference>
<dbReference type="Pfam" id="PF14525">
    <property type="entry name" value="AraC_binding_2"/>
    <property type="match status" value="1"/>
</dbReference>
<name>A0A0K1PN63_9BACT</name>
<evidence type="ECO:0000256" key="3">
    <source>
        <dbReference type="ARBA" id="ARBA00023163"/>
    </source>
</evidence>
<evidence type="ECO:0000256" key="1">
    <source>
        <dbReference type="ARBA" id="ARBA00023015"/>
    </source>
</evidence>
<dbReference type="STRING" id="1391654.AKJ09_01632"/>
<dbReference type="InterPro" id="IPR035418">
    <property type="entry name" value="AraC-bd_2"/>
</dbReference>
<dbReference type="InterPro" id="IPR018062">
    <property type="entry name" value="HTH_AraC-typ_CS"/>
</dbReference>
<keyword evidence="2" id="KW-0238">DNA-binding</keyword>
<dbReference type="GO" id="GO:0043565">
    <property type="term" value="F:sequence-specific DNA binding"/>
    <property type="evidence" value="ECO:0007669"/>
    <property type="project" value="InterPro"/>
</dbReference>
<feature type="domain" description="HTH araC/xylS-type" evidence="4">
    <location>
        <begin position="226"/>
        <end position="325"/>
    </location>
</feature>
<keyword evidence="3" id="KW-0804">Transcription</keyword>
<dbReference type="GO" id="GO:0003700">
    <property type="term" value="F:DNA-binding transcription factor activity"/>
    <property type="evidence" value="ECO:0007669"/>
    <property type="project" value="InterPro"/>
</dbReference>
<reference evidence="5 6" key="1">
    <citation type="submission" date="2015-08" db="EMBL/GenBank/DDBJ databases">
        <authorList>
            <person name="Babu N.S."/>
            <person name="Beckwith C.J."/>
            <person name="Beseler K.G."/>
            <person name="Brison A."/>
            <person name="Carone J.V."/>
            <person name="Caskin T.P."/>
            <person name="Diamond M."/>
            <person name="Durham M.E."/>
            <person name="Foxe J.M."/>
            <person name="Go M."/>
            <person name="Henderson B.A."/>
            <person name="Jones I.B."/>
            <person name="McGettigan J.A."/>
            <person name="Micheletti S.J."/>
            <person name="Nasrallah M.E."/>
            <person name="Ortiz D."/>
            <person name="Piller C.R."/>
            <person name="Privatt S.R."/>
            <person name="Schneider S.L."/>
            <person name="Sharp S."/>
            <person name="Smith T.C."/>
            <person name="Stanton J.D."/>
            <person name="Ullery H.E."/>
            <person name="Wilson R.J."/>
            <person name="Serrano M.G."/>
            <person name="Buck G."/>
            <person name="Lee V."/>
            <person name="Wang Y."/>
            <person name="Carvalho R."/>
            <person name="Voegtly L."/>
            <person name="Shi R."/>
            <person name="Duckworth R."/>
            <person name="Johnson A."/>
            <person name="Loviza R."/>
            <person name="Walstead R."/>
            <person name="Shah Z."/>
            <person name="Kiflezghi M."/>
            <person name="Wade K."/>
            <person name="Ball S.L."/>
            <person name="Bradley K.W."/>
            <person name="Asai D.J."/>
            <person name="Bowman C.A."/>
            <person name="Russell D.A."/>
            <person name="Pope W.H."/>
            <person name="Jacobs-Sera D."/>
            <person name="Hendrix R.W."/>
            <person name="Hatfull G.F."/>
        </authorList>
    </citation>
    <scope>NUCLEOTIDE SEQUENCE [LARGE SCALE GENOMIC DNA]</scope>
    <source>
        <strain evidence="5 6">DSM 27648</strain>
    </source>
</reference>
<evidence type="ECO:0000313" key="5">
    <source>
        <dbReference type="EMBL" id="AKU94968.1"/>
    </source>
</evidence>
<dbReference type="KEGG" id="llu:AKJ09_01632"/>
<keyword evidence="1" id="KW-0805">Transcription regulation</keyword>
<protein>
    <submittedName>
        <fullName evidence="5">Transcriptional regulator, AraC family</fullName>
    </submittedName>
</protein>
<dbReference type="InterPro" id="IPR050204">
    <property type="entry name" value="AraC_XylS_family_regulators"/>
</dbReference>
<gene>
    <name evidence="5" type="ORF">AKJ09_01632</name>
</gene>
<dbReference type="EMBL" id="CP012333">
    <property type="protein sequence ID" value="AKU94968.1"/>
    <property type="molecule type" value="Genomic_DNA"/>
</dbReference>
<dbReference type="PROSITE" id="PS00041">
    <property type="entry name" value="HTH_ARAC_FAMILY_1"/>
    <property type="match status" value="1"/>
</dbReference>